<evidence type="ECO:0000259" key="1">
    <source>
        <dbReference type="Pfam" id="PF04179"/>
    </source>
</evidence>
<sequence>MSGDSDPFPVSVSSLLFPSKEQTISQTLSSLRRSALSVLNRLRSIESDATFVQETAQYYDLPLVANERCGSWYIPPEVKTGSAYFKSTDGHTGQWDFSFRRLNLQILSIARKHGGCIIVDSTRRGKLMPDALSKTVPIWSAVINRALFPSHPAYHPVQFPPNFLGASEESQIERRIDGFVKSLTDLKLDLDDLRKQLGKPIRVAWANRSYFHPTDLQKGDEYNLFVLCSASKRVHGAEISEGGYIQGAGDDSESWAHGLTPPVFWAHKSTLMNTDEEDLPELIERLVEEHRKQDVGHQATLVTPTRNLYISQSDPRLTDGGTYDLVIDCNGSPEASEGNAKRLNLGCGHSKLGSRDLRKHLHKVLEFANSQLGSNPSQSLLVTCESGKDLSAGALLAILCLCYDDEGNYTRTGNRINKQFIRQRLAWIVSSKHDVNPSRSTLQSANAFLMERPDY</sequence>
<dbReference type="InterPro" id="IPR033449">
    <property type="entry name" value="Rit1_N"/>
</dbReference>
<keyword evidence="3" id="KW-0808">Transferase</keyword>
<proteinExistence type="predicted"/>
<reference evidence="3 4" key="1">
    <citation type="submission" date="2019-04" db="EMBL/GenBank/DDBJ databases">
        <title>Friends and foes A comparative genomics study of 23 Aspergillus species from section Flavi.</title>
        <authorList>
            <consortium name="DOE Joint Genome Institute"/>
            <person name="Kjaerbolling I."/>
            <person name="Vesth T."/>
            <person name="Frisvad J.C."/>
            <person name="Nybo J.L."/>
            <person name="Theobald S."/>
            <person name="Kildgaard S."/>
            <person name="Isbrandt T."/>
            <person name="Kuo A."/>
            <person name="Sato A."/>
            <person name="Lyhne E.K."/>
            <person name="Kogle M.E."/>
            <person name="Wiebenga A."/>
            <person name="Kun R.S."/>
            <person name="Lubbers R.J."/>
            <person name="Makela M.R."/>
            <person name="Barry K."/>
            <person name="Chovatia M."/>
            <person name="Clum A."/>
            <person name="Daum C."/>
            <person name="Haridas S."/>
            <person name="He G."/>
            <person name="LaButti K."/>
            <person name="Lipzen A."/>
            <person name="Mondo S."/>
            <person name="Riley R."/>
            <person name="Salamov A."/>
            <person name="Simmons B.A."/>
            <person name="Magnuson J.K."/>
            <person name="Henrissat B."/>
            <person name="Mortensen U.H."/>
            <person name="Larsen T.O."/>
            <person name="Devries R.P."/>
            <person name="Grigoriev I.V."/>
            <person name="Machida M."/>
            <person name="Baker S.E."/>
            <person name="Andersen M.R."/>
        </authorList>
    </citation>
    <scope>NUCLEOTIDE SEQUENCE [LARGE SCALE GENOMIC DNA]</scope>
    <source>
        <strain evidence="3 4">IBT 18842</strain>
    </source>
</reference>
<keyword evidence="4" id="KW-1185">Reference proteome</keyword>
<dbReference type="InterPro" id="IPR007306">
    <property type="entry name" value="Rit1"/>
</dbReference>
<dbReference type="InterPro" id="IPR033421">
    <property type="entry name" value="Rit1_DUSP-like"/>
</dbReference>
<feature type="domain" description="Rit1 DUSP-like" evidence="1">
    <location>
        <begin position="342"/>
        <end position="449"/>
    </location>
</feature>
<dbReference type="GO" id="GO:0019988">
    <property type="term" value="P:charged-tRNA amino acid modification"/>
    <property type="evidence" value="ECO:0007669"/>
    <property type="project" value="InterPro"/>
</dbReference>
<dbReference type="PIRSF" id="PIRSF007747">
    <property type="entry name" value="Ribosyl_Ptfrase"/>
    <property type="match status" value="1"/>
</dbReference>
<evidence type="ECO:0000313" key="4">
    <source>
        <dbReference type="Proteomes" id="UP000325780"/>
    </source>
</evidence>
<name>A0A5N6THU4_ASPAV</name>
<dbReference type="Pfam" id="PF04179">
    <property type="entry name" value="Init_tRNA_PT"/>
    <property type="match status" value="1"/>
</dbReference>
<dbReference type="GO" id="GO:0005737">
    <property type="term" value="C:cytoplasm"/>
    <property type="evidence" value="ECO:0007669"/>
    <property type="project" value="TreeGrafter"/>
</dbReference>
<evidence type="ECO:0000313" key="3">
    <source>
        <dbReference type="EMBL" id="KAE8145903.1"/>
    </source>
</evidence>
<protein>
    <submittedName>
        <fullName evidence="3">tRNA A64-2'-O-ribosylphosphate transferase</fullName>
    </submittedName>
</protein>
<dbReference type="PANTHER" id="PTHR31811:SF0">
    <property type="entry name" value="TRNA A64-2'-O-RIBOSYLPHOSPHATE TRANSFERASE"/>
    <property type="match status" value="1"/>
</dbReference>
<gene>
    <name evidence="3" type="ORF">BDV25DRAFT_60512</name>
</gene>
<dbReference type="AlphaFoldDB" id="A0A5N6THU4"/>
<organism evidence="3 4">
    <name type="scientific">Aspergillus avenaceus</name>
    <dbReference type="NCBI Taxonomy" id="36643"/>
    <lineage>
        <taxon>Eukaryota</taxon>
        <taxon>Fungi</taxon>
        <taxon>Dikarya</taxon>
        <taxon>Ascomycota</taxon>
        <taxon>Pezizomycotina</taxon>
        <taxon>Eurotiomycetes</taxon>
        <taxon>Eurotiomycetidae</taxon>
        <taxon>Eurotiales</taxon>
        <taxon>Aspergillaceae</taxon>
        <taxon>Aspergillus</taxon>
        <taxon>Aspergillus subgen. Circumdati</taxon>
    </lineage>
</organism>
<dbReference type="Proteomes" id="UP000325780">
    <property type="component" value="Unassembled WGS sequence"/>
</dbReference>
<accession>A0A5N6THU4</accession>
<dbReference type="PANTHER" id="PTHR31811">
    <property type="entry name" value="TRNA A64-2'-O-RIBOSYLPHOSPHATE TRANSFERASE"/>
    <property type="match status" value="1"/>
</dbReference>
<dbReference type="OrthoDB" id="45256at2759"/>
<feature type="domain" description="Rit1 N-terminal" evidence="2">
    <location>
        <begin position="31"/>
        <end position="288"/>
    </location>
</feature>
<dbReference type="GO" id="GO:0043399">
    <property type="term" value="F:tRNA adenosine(64)-2'-O-ribosylphosphate transferase activity"/>
    <property type="evidence" value="ECO:0007669"/>
    <property type="project" value="InterPro"/>
</dbReference>
<dbReference type="EMBL" id="ML742303">
    <property type="protein sequence ID" value="KAE8145903.1"/>
    <property type="molecule type" value="Genomic_DNA"/>
</dbReference>
<evidence type="ECO:0000259" key="2">
    <source>
        <dbReference type="Pfam" id="PF17184"/>
    </source>
</evidence>
<dbReference type="Pfam" id="PF17184">
    <property type="entry name" value="Rit1_C"/>
    <property type="match status" value="1"/>
</dbReference>